<dbReference type="GO" id="GO:0071949">
    <property type="term" value="F:FAD binding"/>
    <property type="evidence" value="ECO:0007669"/>
    <property type="project" value="InterPro"/>
</dbReference>
<keyword evidence="4" id="KW-0560">Oxidoreductase</keyword>
<evidence type="ECO:0000256" key="5">
    <source>
        <dbReference type="ARBA" id="ARBA00023033"/>
    </source>
</evidence>
<comment type="cofactor">
    <cofactor evidence="1">
        <name>FAD</name>
        <dbReference type="ChEBI" id="CHEBI:57692"/>
    </cofactor>
</comment>
<dbReference type="Pfam" id="PF01494">
    <property type="entry name" value="FAD_binding_3"/>
    <property type="match status" value="1"/>
</dbReference>
<organism evidence="7 8">
    <name type="scientific">Madurella mycetomatis</name>
    <dbReference type="NCBI Taxonomy" id="100816"/>
    <lineage>
        <taxon>Eukaryota</taxon>
        <taxon>Fungi</taxon>
        <taxon>Dikarya</taxon>
        <taxon>Ascomycota</taxon>
        <taxon>Pezizomycotina</taxon>
        <taxon>Sordariomycetes</taxon>
        <taxon>Sordariomycetidae</taxon>
        <taxon>Sordariales</taxon>
        <taxon>Sordariales incertae sedis</taxon>
        <taxon>Madurella</taxon>
    </lineage>
</organism>
<dbReference type="PANTHER" id="PTHR47178">
    <property type="entry name" value="MONOOXYGENASE, FAD-BINDING"/>
    <property type="match status" value="1"/>
</dbReference>
<keyword evidence="8" id="KW-1185">Reference proteome</keyword>
<accession>A0A175VRM8</accession>
<dbReference type="Proteomes" id="UP000078237">
    <property type="component" value="Unassembled WGS sequence"/>
</dbReference>
<evidence type="ECO:0000256" key="2">
    <source>
        <dbReference type="ARBA" id="ARBA00022630"/>
    </source>
</evidence>
<dbReference type="EMBL" id="LCTW02000418">
    <property type="protein sequence ID" value="KXX73821.1"/>
    <property type="molecule type" value="Genomic_DNA"/>
</dbReference>
<evidence type="ECO:0000256" key="4">
    <source>
        <dbReference type="ARBA" id="ARBA00023002"/>
    </source>
</evidence>
<reference evidence="7 8" key="1">
    <citation type="journal article" date="2016" name="Genome Announc.">
        <title>Genome Sequence of Madurella mycetomatis mm55, Isolated from a Human Mycetoma Case in Sudan.</title>
        <authorList>
            <person name="Smit S."/>
            <person name="Derks M.F."/>
            <person name="Bervoets S."/>
            <person name="Fahal A."/>
            <person name="van Leeuwen W."/>
            <person name="van Belkum A."/>
            <person name="van de Sande W.W."/>
        </authorList>
    </citation>
    <scope>NUCLEOTIDE SEQUENCE [LARGE SCALE GENOMIC DNA]</scope>
    <source>
        <strain evidence="8">mm55</strain>
    </source>
</reference>
<proteinExistence type="predicted"/>
<evidence type="ECO:0000259" key="6">
    <source>
        <dbReference type="Pfam" id="PF01494"/>
    </source>
</evidence>
<evidence type="ECO:0000256" key="3">
    <source>
        <dbReference type="ARBA" id="ARBA00022827"/>
    </source>
</evidence>
<dbReference type="OrthoDB" id="47494at2759"/>
<dbReference type="Gene3D" id="3.50.50.60">
    <property type="entry name" value="FAD/NAD(P)-binding domain"/>
    <property type="match status" value="1"/>
</dbReference>
<dbReference type="SUPFAM" id="SSF51905">
    <property type="entry name" value="FAD/NAD(P)-binding domain"/>
    <property type="match status" value="1"/>
</dbReference>
<dbReference type="InterPro" id="IPR002938">
    <property type="entry name" value="FAD-bd"/>
</dbReference>
<evidence type="ECO:0000313" key="8">
    <source>
        <dbReference type="Proteomes" id="UP000078237"/>
    </source>
</evidence>
<dbReference type="GO" id="GO:0004497">
    <property type="term" value="F:monooxygenase activity"/>
    <property type="evidence" value="ECO:0007669"/>
    <property type="project" value="UniProtKB-KW"/>
</dbReference>
<comment type="caution">
    <text evidence="7">The sequence shown here is derived from an EMBL/GenBank/DDBJ whole genome shotgun (WGS) entry which is preliminary data.</text>
</comment>
<dbReference type="VEuPathDB" id="FungiDB:MMYC01_209183"/>
<sequence>MSSVTNGHAMNGATYGHRAGTKKTHVLIIGAGLTGLLLAQGLRKLNATLESQGRPAKYTFSVYERDQSTFYRGGGFSLTVHWALQQLYDILPDELGARIFECVGNPAAIENGQMGSFTYLNLRTGQPAFQTSLPPGWKGARMSRVRFLKLLMTDVHINYAKRLSDITFPDDDTVRAHFEDGDEATGHLLVGADGARSAVRRFVYGVDNSKTRQLPVRMINCRSEYSLKDLKACLDIDPHLFHGGDPVQNGYFMFAFLDMPPPGSTDDTAAVQLTISWPYEPGFLDEKEPSDPPAEQLERVAWLRRLAKEWASPVHELIQRMPKDSILREVKIEEWMPDDSNRRPTDGRLTMVGDAAHLMTSFRGENANHGVVDVAKLVALLMPGSDGTADLSQAIRRYEEEMIQRTRPATTKARQACLDANHFANVKTGSPFLSRRTMLDQEERDIMRRPTTAT</sequence>
<evidence type="ECO:0000256" key="1">
    <source>
        <dbReference type="ARBA" id="ARBA00001974"/>
    </source>
</evidence>
<evidence type="ECO:0000313" key="7">
    <source>
        <dbReference type="EMBL" id="KXX73821.1"/>
    </source>
</evidence>
<protein>
    <submittedName>
        <fullName evidence="7">Zeaxanthin epoxidase, chloroplastic</fullName>
    </submittedName>
</protein>
<name>A0A175VRM8_9PEZI</name>
<dbReference type="STRING" id="100816.A0A175VRM8"/>
<keyword evidence="2" id="KW-0285">Flavoprotein</keyword>
<dbReference type="PANTHER" id="PTHR47178:SF1">
    <property type="entry name" value="FAD-BINDING DOMAIN-CONTAINING PROTEIN-RELATED"/>
    <property type="match status" value="1"/>
</dbReference>
<gene>
    <name evidence="7" type="ORF">MMYC01_209183</name>
</gene>
<dbReference type="PRINTS" id="PR00420">
    <property type="entry name" value="RNGMNOXGNASE"/>
</dbReference>
<dbReference type="InterPro" id="IPR036188">
    <property type="entry name" value="FAD/NAD-bd_sf"/>
</dbReference>
<keyword evidence="3" id="KW-0274">FAD</keyword>
<dbReference type="AlphaFoldDB" id="A0A175VRM8"/>
<feature type="domain" description="FAD-binding" evidence="6">
    <location>
        <begin position="342"/>
        <end position="407"/>
    </location>
</feature>
<keyword evidence="5" id="KW-0503">Monooxygenase</keyword>